<reference evidence="4" key="4">
    <citation type="journal article" date="2015" name="G3 (Bethesda)">
        <title>Genome sequences of three phytopathogenic species of the Magnaporthaceae family of fungi.</title>
        <authorList>
            <person name="Okagaki L.H."/>
            <person name="Nunes C.C."/>
            <person name="Sailsbery J."/>
            <person name="Clay B."/>
            <person name="Brown D."/>
            <person name="John T."/>
            <person name="Oh Y."/>
            <person name="Young N."/>
            <person name="Fitzgerald M."/>
            <person name="Haas B.J."/>
            <person name="Zeng Q."/>
            <person name="Young S."/>
            <person name="Adiconis X."/>
            <person name="Fan L."/>
            <person name="Levin J.Z."/>
            <person name="Mitchell T.K."/>
            <person name="Okubara P.A."/>
            <person name="Farman M.L."/>
            <person name="Kohn L.M."/>
            <person name="Birren B."/>
            <person name="Ma L.-J."/>
            <person name="Dean R.A."/>
        </authorList>
    </citation>
    <scope>NUCLEOTIDE SEQUENCE</scope>
    <source>
        <strain evidence="4">R3-111a-1</strain>
    </source>
</reference>
<dbReference type="AlphaFoldDB" id="J3PB72"/>
<evidence type="ECO:0000256" key="2">
    <source>
        <dbReference type="SAM" id="MobiDB-lite"/>
    </source>
</evidence>
<dbReference type="VEuPathDB" id="FungiDB:GGTG_10745"/>
<dbReference type="EnsemblFungi" id="EJT71488">
    <property type="protein sequence ID" value="EJT71488"/>
    <property type="gene ID" value="GGTG_10745"/>
</dbReference>
<gene>
    <name evidence="4" type="primary">20351203</name>
    <name evidence="3" type="ORF">GGTG_10745</name>
</gene>
<reference evidence="5" key="1">
    <citation type="submission" date="2010-07" db="EMBL/GenBank/DDBJ databases">
        <title>The genome sequence of Gaeumannomyces graminis var. tritici strain R3-111a-1.</title>
        <authorList>
            <consortium name="The Broad Institute Genome Sequencing Platform"/>
            <person name="Ma L.-J."/>
            <person name="Dead R."/>
            <person name="Young S."/>
            <person name="Zeng Q."/>
            <person name="Koehrsen M."/>
            <person name="Alvarado L."/>
            <person name="Berlin A."/>
            <person name="Chapman S.B."/>
            <person name="Chen Z."/>
            <person name="Freedman E."/>
            <person name="Gellesch M."/>
            <person name="Goldberg J."/>
            <person name="Griggs A."/>
            <person name="Gujja S."/>
            <person name="Heilman E.R."/>
            <person name="Heiman D."/>
            <person name="Hepburn T."/>
            <person name="Howarth C."/>
            <person name="Jen D."/>
            <person name="Larson L."/>
            <person name="Mehta T."/>
            <person name="Neiman D."/>
            <person name="Pearson M."/>
            <person name="Roberts A."/>
            <person name="Saif S."/>
            <person name="Shea T."/>
            <person name="Shenoy N."/>
            <person name="Sisk P."/>
            <person name="Stolte C."/>
            <person name="Sykes S."/>
            <person name="Walk T."/>
            <person name="White J."/>
            <person name="Yandava C."/>
            <person name="Haas B."/>
            <person name="Nusbaum C."/>
            <person name="Birren B."/>
        </authorList>
    </citation>
    <scope>NUCLEOTIDE SEQUENCE [LARGE SCALE GENOMIC DNA]</scope>
    <source>
        <strain evidence="5">R3-111a-1</strain>
    </source>
</reference>
<name>J3PB72_GAET3</name>
<keyword evidence="1" id="KW-0175">Coiled coil</keyword>
<reference evidence="3" key="3">
    <citation type="submission" date="2010-09" db="EMBL/GenBank/DDBJ databases">
        <title>Annotation of Gaeumannomyces graminis var. tritici R3-111a-1.</title>
        <authorList>
            <consortium name="The Broad Institute Genome Sequencing Platform"/>
            <person name="Ma L.-J."/>
            <person name="Dead R."/>
            <person name="Young S.K."/>
            <person name="Zeng Q."/>
            <person name="Gargeya S."/>
            <person name="Fitzgerald M."/>
            <person name="Haas B."/>
            <person name="Abouelleil A."/>
            <person name="Alvarado L."/>
            <person name="Arachchi H.M."/>
            <person name="Berlin A."/>
            <person name="Brown A."/>
            <person name="Chapman S.B."/>
            <person name="Chen Z."/>
            <person name="Dunbar C."/>
            <person name="Freedman E."/>
            <person name="Gearin G."/>
            <person name="Gellesch M."/>
            <person name="Goldberg J."/>
            <person name="Griggs A."/>
            <person name="Gujja S."/>
            <person name="Heiman D."/>
            <person name="Howarth C."/>
            <person name="Larson L."/>
            <person name="Lui A."/>
            <person name="MacDonald P.J.P."/>
            <person name="Mehta T."/>
            <person name="Montmayeur A."/>
            <person name="Murphy C."/>
            <person name="Neiman D."/>
            <person name="Pearson M."/>
            <person name="Priest M."/>
            <person name="Roberts A."/>
            <person name="Saif S."/>
            <person name="Shea T."/>
            <person name="Shenoy N."/>
            <person name="Sisk P."/>
            <person name="Stolte C."/>
            <person name="Sykes S."/>
            <person name="Yandava C."/>
            <person name="Wortman J."/>
            <person name="Nusbaum C."/>
            <person name="Birren B."/>
        </authorList>
    </citation>
    <scope>NUCLEOTIDE SEQUENCE</scope>
    <source>
        <strain evidence="3">R3-111a-1</strain>
    </source>
</reference>
<feature type="compositionally biased region" description="Basic and acidic residues" evidence="2">
    <location>
        <begin position="308"/>
        <end position="323"/>
    </location>
</feature>
<proteinExistence type="predicted"/>
<dbReference type="GeneID" id="20351203"/>
<evidence type="ECO:0000313" key="3">
    <source>
        <dbReference type="EMBL" id="EJT71488.1"/>
    </source>
</evidence>
<evidence type="ECO:0000256" key="1">
    <source>
        <dbReference type="SAM" id="Coils"/>
    </source>
</evidence>
<protein>
    <submittedName>
        <fullName evidence="3 4">Uncharacterized protein</fullName>
    </submittedName>
</protein>
<feature type="compositionally biased region" description="Low complexity" evidence="2">
    <location>
        <begin position="71"/>
        <end position="95"/>
    </location>
</feature>
<reference evidence="3" key="2">
    <citation type="submission" date="2010-07" db="EMBL/GenBank/DDBJ databases">
        <authorList>
            <consortium name="The Broad Institute Genome Sequencing Platform"/>
            <consortium name="Broad Institute Genome Sequencing Center for Infectious Disease"/>
            <person name="Ma L.-J."/>
            <person name="Dead R."/>
            <person name="Young S."/>
            <person name="Zeng Q."/>
            <person name="Koehrsen M."/>
            <person name="Alvarado L."/>
            <person name="Berlin A."/>
            <person name="Chapman S.B."/>
            <person name="Chen Z."/>
            <person name="Freedman E."/>
            <person name="Gellesch M."/>
            <person name="Goldberg J."/>
            <person name="Griggs A."/>
            <person name="Gujja S."/>
            <person name="Heilman E.R."/>
            <person name="Heiman D."/>
            <person name="Hepburn T."/>
            <person name="Howarth C."/>
            <person name="Jen D."/>
            <person name="Larson L."/>
            <person name="Mehta T."/>
            <person name="Neiman D."/>
            <person name="Pearson M."/>
            <person name="Roberts A."/>
            <person name="Saif S."/>
            <person name="Shea T."/>
            <person name="Shenoy N."/>
            <person name="Sisk P."/>
            <person name="Stolte C."/>
            <person name="Sykes S."/>
            <person name="Walk T."/>
            <person name="White J."/>
            <person name="Yandava C."/>
            <person name="Haas B."/>
            <person name="Nusbaum C."/>
            <person name="Birren B."/>
        </authorList>
    </citation>
    <scope>NUCLEOTIDE SEQUENCE</scope>
    <source>
        <strain evidence="3">R3-111a-1</strain>
    </source>
</reference>
<dbReference type="RefSeq" id="XP_009226885.1">
    <property type="nucleotide sequence ID" value="XM_009228621.1"/>
</dbReference>
<dbReference type="Proteomes" id="UP000006039">
    <property type="component" value="Unassembled WGS sequence"/>
</dbReference>
<feature type="compositionally biased region" description="Basic and acidic residues" evidence="2">
    <location>
        <begin position="270"/>
        <end position="282"/>
    </location>
</feature>
<dbReference type="EMBL" id="GL385400">
    <property type="protein sequence ID" value="EJT71488.1"/>
    <property type="molecule type" value="Genomic_DNA"/>
</dbReference>
<feature type="region of interest" description="Disordered" evidence="2">
    <location>
        <begin position="239"/>
        <end position="328"/>
    </location>
</feature>
<dbReference type="eggNOG" id="ENOG502REZ4">
    <property type="taxonomic scope" value="Eukaryota"/>
</dbReference>
<reference evidence="4" key="5">
    <citation type="submission" date="2018-04" db="UniProtKB">
        <authorList>
            <consortium name="EnsemblFungi"/>
        </authorList>
    </citation>
    <scope>IDENTIFICATION</scope>
    <source>
        <strain evidence="4">R3-111a-1</strain>
    </source>
</reference>
<evidence type="ECO:0000313" key="4">
    <source>
        <dbReference type="EnsemblFungi" id="EJT71488"/>
    </source>
</evidence>
<dbReference type="OrthoDB" id="5204927at2759"/>
<feature type="compositionally biased region" description="Polar residues" evidence="2">
    <location>
        <begin position="1"/>
        <end position="13"/>
    </location>
</feature>
<dbReference type="HOGENOM" id="CLU_051030_0_0_1"/>
<sequence length="386" mass="41790">MHMHNQITMNYNTKGRPLGGPVGGGVRRPGKPQQGRPGPGAPVDPAELSRRLHLVLADQKAYAERKKHAAKATAAAAAAAKGKSSSTSPPSAPSARGLVIRKSMSILDKAKRKTSRAALRGDPARPDEAAGGGPYVPREAAAQFALTTTAINMSGGGGGGGGLTHKLSRNALKFHLEADHVDPNAPPAEQTKALRRAQSRREQLHERNQFQRTRILEEAAEAEEERDQAAQQIRSHRHTFTGALGGGPDHHHQHNQQAQKNRRSSTGDFLECREKDSGDGRHVLPMPPASPGGREDSPPPKYYPSQDAAEHRVDWTQSDETKPIQRARTVPLLKRPSSIWTLRGRFGNKDSKHGRGEKGVAIDGAIDEAPELSKPSKGGFFSRFRR</sequence>
<organism evidence="3">
    <name type="scientific">Gaeumannomyces tritici (strain R3-111a-1)</name>
    <name type="common">Wheat and barley take-all root rot fungus</name>
    <name type="synonym">Gaeumannomyces graminis var. tritici</name>
    <dbReference type="NCBI Taxonomy" id="644352"/>
    <lineage>
        <taxon>Eukaryota</taxon>
        <taxon>Fungi</taxon>
        <taxon>Dikarya</taxon>
        <taxon>Ascomycota</taxon>
        <taxon>Pezizomycotina</taxon>
        <taxon>Sordariomycetes</taxon>
        <taxon>Sordariomycetidae</taxon>
        <taxon>Magnaporthales</taxon>
        <taxon>Magnaporthaceae</taxon>
        <taxon>Gaeumannomyces</taxon>
    </lineage>
</organism>
<keyword evidence="5" id="KW-1185">Reference proteome</keyword>
<feature type="compositionally biased region" description="Gly residues" evidence="2">
    <location>
        <begin position="17"/>
        <end position="27"/>
    </location>
</feature>
<evidence type="ECO:0000313" key="5">
    <source>
        <dbReference type="Proteomes" id="UP000006039"/>
    </source>
</evidence>
<accession>J3PB72</accession>
<feature type="coiled-coil region" evidence="1">
    <location>
        <begin position="194"/>
        <end position="239"/>
    </location>
</feature>
<feature type="region of interest" description="Disordered" evidence="2">
    <location>
        <begin position="1"/>
        <end position="135"/>
    </location>
</feature>